<dbReference type="AlphaFoldDB" id="A0A0A9CUM0"/>
<feature type="signal peptide" evidence="1">
    <location>
        <begin position="1"/>
        <end position="26"/>
    </location>
</feature>
<sequence>MHAAVAARPWLNSLLAALNTVSTLLATCPAPRLGSMHLQWLRGVTSTAFLSFTAPFGTKSLTSSFTGVILALLVKLWKPGEMCPFRIESHVLFKRNSSSNIRHAE</sequence>
<dbReference type="EMBL" id="GBRH01220815">
    <property type="protein sequence ID" value="JAD77080.1"/>
    <property type="molecule type" value="Transcribed_RNA"/>
</dbReference>
<accession>A0A0A9CUM0</accession>
<feature type="chain" id="PRO_5002060940" description="Secreted protein" evidence="1">
    <location>
        <begin position="27"/>
        <end position="105"/>
    </location>
</feature>
<evidence type="ECO:0000256" key="1">
    <source>
        <dbReference type="SAM" id="SignalP"/>
    </source>
</evidence>
<protein>
    <recommendedName>
        <fullName evidence="3">Secreted protein</fullName>
    </recommendedName>
</protein>
<name>A0A0A9CUM0_ARUDO</name>
<evidence type="ECO:0008006" key="3">
    <source>
        <dbReference type="Google" id="ProtNLM"/>
    </source>
</evidence>
<proteinExistence type="predicted"/>
<organism evidence="2">
    <name type="scientific">Arundo donax</name>
    <name type="common">Giant reed</name>
    <name type="synonym">Donax arundinaceus</name>
    <dbReference type="NCBI Taxonomy" id="35708"/>
    <lineage>
        <taxon>Eukaryota</taxon>
        <taxon>Viridiplantae</taxon>
        <taxon>Streptophyta</taxon>
        <taxon>Embryophyta</taxon>
        <taxon>Tracheophyta</taxon>
        <taxon>Spermatophyta</taxon>
        <taxon>Magnoliopsida</taxon>
        <taxon>Liliopsida</taxon>
        <taxon>Poales</taxon>
        <taxon>Poaceae</taxon>
        <taxon>PACMAD clade</taxon>
        <taxon>Arundinoideae</taxon>
        <taxon>Arundineae</taxon>
        <taxon>Arundo</taxon>
    </lineage>
</organism>
<reference evidence="2" key="1">
    <citation type="submission" date="2014-09" db="EMBL/GenBank/DDBJ databases">
        <authorList>
            <person name="Magalhaes I.L.F."/>
            <person name="Oliveira U."/>
            <person name="Santos F.R."/>
            <person name="Vidigal T.H.D.A."/>
            <person name="Brescovit A.D."/>
            <person name="Santos A.J."/>
        </authorList>
    </citation>
    <scope>NUCLEOTIDE SEQUENCE</scope>
    <source>
        <tissue evidence="2">Shoot tissue taken approximately 20 cm above the soil surface</tissue>
    </source>
</reference>
<reference evidence="2" key="2">
    <citation type="journal article" date="2015" name="Data Brief">
        <title>Shoot transcriptome of the giant reed, Arundo donax.</title>
        <authorList>
            <person name="Barrero R.A."/>
            <person name="Guerrero F.D."/>
            <person name="Moolhuijzen P."/>
            <person name="Goolsby J.A."/>
            <person name="Tidwell J."/>
            <person name="Bellgard S.E."/>
            <person name="Bellgard M.I."/>
        </authorList>
    </citation>
    <scope>NUCLEOTIDE SEQUENCE</scope>
    <source>
        <tissue evidence="2">Shoot tissue taken approximately 20 cm above the soil surface</tissue>
    </source>
</reference>
<keyword evidence="1" id="KW-0732">Signal</keyword>
<evidence type="ECO:0000313" key="2">
    <source>
        <dbReference type="EMBL" id="JAD77080.1"/>
    </source>
</evidence>